<protein>
    <submittedName>
        <fullName evidence="2">Uncharacterized protein</fullName>
    </submittedName>
</protein>
<dbReference type="Proteomes" id="UP000297527">
    <property type="component" value="Unassembled WGS sequence"/>
</dbReference>
<evidence type="ECO:0000313" key="2">
    <source>
        <dbReference type="EMBL" id="TGO44344.1"/>
    </source>
</evidence>
<feature type="region of interest" description="Disordered" evidence="1">
    <location>
        <begin position="30"/>
        <end position="95"/>
    </location>
</feature>
<feature type="compositionally biased region" description="Basic and acidic residues" evidence="1">
    <location>
        <begin position="84"/>
        <end position="95"/>
    </location>
</feature>
<evidence type="ECO:0000313" key="3">
    <source>
        <dbReference type="Proteomes" id="UP000297527"/>
    </source>
</evidence>
<comment type="caution">
    <text evidence="2">The sequence shown here is derived from an EMBL/GenBank/DDBJ whole genome shotgun (WGS) entry which is preliminary data.</text>
</comment>
<accession>A0A4Z1H597</accession>
<dbReference type="EMBL" id="PQXN01000538">
    <property type="protein sequence ID" value="TGO44344.1"/>
    <property type="molecule type" value="Genomic_DNA"/>
</dbReference>
<reference evidence="2 3" key="1">
    <citation type="submission" date="2017-12" db="EMBL/GenBank/DDBJ databases">
        <title>Comparative genomics of Botrytis spp.</title>
        <authorList>
            <person name="Valero-Jimenez C.A."/>
            <person name="Tapia P."/>
            <person name="Veloso J."/>
            <person name="Silva-Moreno E."/>
            <person name="Staats M."/>
            <person name="Valdes J.H."/>
            <person name="Van Kan J.A.L."/>
        </authorList>
    </citation>
    <scope>NUCLEOTIDE SEQUENCE [LARGE SCALE GENOMIC DNA]</scope>
    <source>
        <strain evidence="2 3">MUCL11595</strain>
    </source>
</reference>
<name>A0A4Z1H597_9HELO</name>
<organism evidence="2 3">
    <name type="scientific">Botryotinia convoluta</name>
    <dbReference type="NCBI Taxonomy" id="54673"/>
    <lineage>
        <taxon>Eukaryota</taxon>
        <taxon>Fungi</taxon>
        <taxon>Dikarya</taxon>
        <taxon>Ascomycota</taxon>
        <taxon>Pezizomycotina</taxon>
        <taxon>Leotiomycetes</taxon>
        <taxon>Helotiales</taxon>
        <taxon>Sclerotiniaceae</taxon>
        <taxon>Botryotinia</taxon>
    </lineage>
</organism>
<proteinExistence type="predicted"/>
<gene>
    <name evidence="2" type="ORF">BCON_0540g00020</name>
</gene>
<sequence length="95" mass="11058">MSVSITSVVIMTSSSSIRYLIRVTTSSFKSINRNYHPSKRSEKNQSSEMEAEMANMDDSRKKPGPHEFQGWRQESRPRLYKLNTVDRDGRVRKAY</sequence>
<dbReference type="AlphaFoldDB" id="A0A4Z1H597"/>
<keyword evidence="3" id="KW-1185">Reference proteome</keyword>
<evidence type="ECO:0000256" key="1">
    <source>
        <dbReference type="SAM" id="MobiDB-lite"/>
    </source>
</evidence>
<dbReference type="OrthoDB" id="5022096at2759"/>